<name>A0A644WKP7_9ZZZZ</name>
<dbReference type="Pfam" id="PF11353">
    <property type="entry name" value="DUF3153"/>
    <property type="match status" value="1"/>
</dbReference>
<organism evidence="2">
    <name type="scientific">bioreactor metagenome</name>
    <dbReference type="NCBI Taxonomy" id="1076179"/>
    <lineage>
        <taxon>unclassified sequences</taxon>
        <taxon>metagenomes</taxon>
        <taxon>ecological metagenomes</taxon>
    </lineage>
</organism>
<reference evidence="2" key="1">
    <citation type="submission" date="2019-08" db="EMBL/GenBank/DDBJ databases">
        <authorList>
            <person name="Kucharzyk K."/>
            <person name="Murdoch R.W."/>
            <person name="Higgins S."/>
            <person name="Loffler F."/>
        </authorList>
    </citation>
    <scope>NUCLEOTIDE SEQUENCE</scope>
</reference>
<accession>A0A644WKP7</accession>
<dbReference type="EMBL" id="VSSQ01001011">
    <property type="protein sequence ID" value="MPM04131.1"/>
    <property type="molecule type" value="Genomic_DNA"/>
</dbReference>
<comment type="caution">
    <text evidence="2">The sequence shown here is derived from an EMBL/GenBank/DDBJ whole genome shotgun (WGS) entry which is preliminary data.</text>
</comment>
<dbReference type="AlphaFoldDB" id="A0A644WKP7"/>
<protein>
    <recommendedName>
        <fullName evidence="3">DUF3153 domain-containing protein</fullName>
    </recommendedName>
</protein>
<proteinExistence type="predicted"/>
<dbReference type="InterPro" id="IPR021499">
    <property type="entry name" value="DUF3153"/>
</dbReference>
<evidence type="ECO:0000313" key="2">
    <source>
        <dbReference type="EMBL" id="MPM04131.1"/>
    </source>
</evidence>
<keyword evidence="1" id="KW-0812">Transmembrane</keyword>
<evidence type="ECO:0000256" key="1">
    <source>
        <dbReference type="SAM" id="Phobius"/>
    </source>
</evidence>
<keyword evidence="1" id="KW-0472">Membrane</keyword>
<sequence>MKKLFLLFSFLLLTVALTGCAKGEVVMELSRFGSANIECKIVAMPLVASQLTSVKEDFSSDGFQIENVTEDKMQGFIAKKHFNSLDELNKTKIVRGFELNKNKTQTDAAKSTEGESKKAAVVYKQGILFDTVAVNTHLDLRANKKDETKESQWLVKNLLQQVNLRFVLKLPTAADSSNAMTSPDGNKTLVWDLVLGEDNELSAQVTYLNPYKAGGLLIVALGAGLIFWRKKRRKPTNDKTA</sequence>
<evidence type="ECO:0008006" key="3">
    <source>
        <dbReference type="Google" id="ProtNLM"/>
    </source>
</evidence>
<gene>
    <name evidence="2" type="ORF">SDC9_50401</name>
</gene>
<feature type="transmembrane region" description="Helical" evidence="1">
    <location>
        <begin position="211"/>
        <end position="228"/>
    </location>
</feature>
<dbReference type="PROSITE" id="PS51257">
    <property type="entry name" value="PROKAR_LIPOPROTEIN"/>
    <property type="match status" value="1"/>
</dbReference>
<keyword evidence="1" id="KW-1133">Transmembrane helix</keyword>